<comment type="caution">
    <text evidence="1">The sequence shown here is derived from an EMBL/GenBank/DDBJ whole genome shotgun (WGS) entry which is preliminary data.</text>
</comment>
<dbReference type="InterPro" id="IPR011042">
    <property type="entry name" value="6-blade_b-propeller_TolB-like"/>
</dbReference>
<gene>
    <name evidence="1" type="ORF">BXY64_0334</name>
</gene>
<protein>
    <recommendedName>
        <fullName evidence="3">DUF5050 domain-containing protein</fullName>
    </recommendedName>
</protein>
<organism evidence="1 2">
    <name type="scientific">Marinifilum flexuosum</name>
    <dbReference type="NCBI Taxonomy" id="1117708"/>
    <lineage>
        <taxon>Bacteria</taxon>
        <taxon>Pseudomonadati</taxon>
        <taxon>Bacteroidota</taxon>
        <taxon>Bacteroidia</taxon>
        <taxon>Marinilabiliales</taxon>
        <taxon>Marinifilaceae</taxon>
    </lineage>
</organism>
<proteinExistence type="predicted"/>
<dbReference type="Proteomes" id="UP000284531">
    <property type="component" value="Unassembled WGS sequence"/>
</dbReference>
<accession>A0A419X6I7</accession>
<evidence type="ECO:0008006" key="3">
    <source>
        <dbReference type="Google" id="ProtNLM"/>
    </source>
</evidence>
<evidence type="ECO:0000313" key="2">
    <source>
        <dbReference type="Proteomes" id="UP000284531"/>
    </source>
</evidence>
<evidence type="ECO:0000313" key="1">
    <source>
        <dbReference type="EMBL" id="RKE03337.1"/>
    </source>
</evidence>
<dbReference type="OrthoDB" id="1116010at2"/>
<name>A0A419X6I7_9BACT</name>
<reference evidence="1 2" key="1">
    <citation type="submission" date="2018-09" db="EMBL/GenBank/DDBJ databases">
        <title>Genomic Encyclopedia of Archaeal and Bacterial Type Strains, Phase II (KMG-II): from individual species to whole genera.</title>
        <authorList>
            <person name="Goeker M."/>
        </authorList>
    </citation>
    <scope>NUCLEOTIDE SEQUENCE [LARGE SCALE GENOMIC DNA]</scope>
    <source>
        <strain evidence="1 2">DSM 21950</strain>
    </source>
</reference>
<keyword evidence="2" id="KW-1185">Reference proteome</keyword>
<dbReference type="Gene3D" id="2.120.10.30">
    <property type="entry name" value="TolB, C-terminal domain"/>
    <property type="match status" value="1"/>
</dbReference>
<dbReference type="RefSeq" id="WP_120238235.1">
    <property type="nucleotide sequence ID" value="NZ_RAPQ01000008.1"/>
</dbReference>
<sequence length="256" mass="29635">MQILLIWFLSVLNLYQPTKINTPCDFFEIDHMGNVYVANGSQLLKYNSEGKQVCNFSDSSLGSISSIDVSDPLRIVVFYRDFNQIIYLNNKLSTIGNEIDLYDFSDNETEIVCNSQKGGFWMYNSIEKQATHITNNGEIADQTILLGSFFEEAEITKIYEHNSYLYLLYKNKGILQLDQNGQFVRKLSFKNLQDFQLIGNNIYYQDHIGIHLYQALNQSHQLIYSKKDPSKSIIRCYKDRIFIGNEDSISIKTLSF</sequence>
<dbReference type="EMBL" id="RAPQ01000008">
    <property type="protein sequence ID" value="RKE03337.1"/>
    <property type="molecule type" value="Genomic_DNA"/>
</dbReference>
<dbReference type="AlphaFoldDB" id="A0A419X6I7"/>